<keyword evidence="1" id="KW-0472">Membrane</keyword>
<reference evidence="3 4" key="1">
    <citation type="journal article" date="2019" name="Nat. Med.">
        <title>A library of human gut bacterial isolates paired with longitudinal multiomics data enables mechanistic microbiome research.</title>
        <authorList>
            <person name="Poyet M."/>
            <person name="Groussin M."/>
            <person name="Gibbons S.M."/>
            <person name="Avila-Pacheco J."/>
            <person name="Jiang X."/>
            <person name="Kearney S.M."/>
            <person name="Perrotta A.R."/>
            <person name="Berdy B."/>
            <person name="Zhao S."/>
            <person name="Lieberman T.D."/>
            <person name="Swanson P.K."/>
            <person name="Smith M."/>
            <person name="Roesemann S."/>
            <person name="Alexander J.E."/>
            <person name="Rich S.A."/>
            <person name="Livny J."/>
            <person name="Vlamakis H."/>
            <person name="Clish C."/>
            <person name="Bullock K."/>
            <person name="Deik A."/>
            <person name="Scott J."/>
            <person name="Pierce K.A."/>
            <person name="Xavier R.J."/>
            <person name="Alm E.J."/>
        </authorList>
    </citation>
    <scope>NUCLEOTIDE SEQUENCE [LARGE SCALE GENOMIC DNA]</scope>
    <source>
        <strain evidence="3 4">BIOML-A2</strain>
    </source>
</reference>
<keyword evidence="1" id="KW-1133">Transmembrane helix</keyword>
<gene>
    <name evidence="3" type="ORF">GKE97_10570</name>
</gene>
<evidence type="ECO:0000256" key="1">
    <source>
        <dbReference type="SAM" id="Phobius"/>
    </source>
</evidence>
<proteinExistence type="predicted"/>
<dbReference type="Proteomes" id="UP000434475">
    <property type="component" value="Unassembled WGS sequence"/>
</dbReference>
<evidence type="ECO:0000256" key="2">
    <source>
        <dbReference type="SAM" id="SignalP"/>
    </source>
</evidence>
<organism evidence="3 4">
    <name type="scientific">Flavonifractor plautii</name>
    <name type="common">Fusobacterium plautii</name>
    <dbReference type="NCBI Taxonomy" id="292800"/>
    <lineage>
        <taxon>Bacteria</taxon>
        <taxon>Bacillati</taxon>
        <taxon>Bacillota</taxon>
        <taxon>Clostridia</taxon>
        <taxon>Eubacteriales</taxon>
        <taxon>Oscillospiraceae</taxon>
        <taxon>Flavonifractor</taxon>
    </lineage>
</organism>
<dbReference type="EMBL" id="WKPR01000009">
    <property type="protein sequence ID" value="MSB19958.1"/>
    <property type="molecule type" value="Genomic_DNA"/>
</dbReference>
<feature type="transmembrane region" description="Helical" evidence="1">
    <location>
        <begin position="109"/>
        <end position="134"/>
    </location>
</feature>
<feature type="chain" id="PRO_5026003688" evidence="2">
    <location>
        <begin position="32"/>
        <end position="142"/>
    </location>
</feature>
<keyword evidence="1" id="KW-0812">Transmembrane</keyword>
<evidence type="ECO:0000313" key="3">
    <source>
        <dbReference type="EMBL" id="MSB19958.1"/>
    </source>
</evidence>
<evidence type="ECO:0000313" key="4">
    <source>
        <dbReference type="Proteomes" id="UP000434475"/>
    </source>
</evidence>
<feature type="transmembrane region" description="Helical" evidence="1">
    <location>
        <begin position="72"/>
        <end position="97"/>
    </location>
</feature>
<keyword evidence="2" id="KW-0732">Signal</keyword>
<accession>A0A6I2R015</accession>
<protein>
    <submittedName>
        <fullName evidence="3">Uncharacterized protein</fullName>
    </submittedName>
</protein>
<name>A0A6I2R015_FLAPL</name>
<dbReference type="AlphaFoldDB" id="A0A6I2R015"/>
<sequence length="142" mass="15059">MRKLCTKFYIWLMSLPALLASVFGAVVPAYAAIDIQVDGSGVKIQPGDMPDMTQVTGVKDAVDDLVMPQVRAVAQVITTICTVICLAAFLISVTKLATSAGNPQARQRALTGILISGIALALFGGAWVVVSFFWNFLNQGTP</sequence>
<feature type="signal peptide" evidence="2">
    <location>
        <begin position="1"/>
        <end position="31"/>
    </location>
</feature>
<comment type="caution">
    <text evidence="3">The sequence shown here is derived from an EMBL/GenBank/DDBJ whole genome shotgun (WGS) entry which is preliminary data.</text>
</comment>
<dbReference type="RefSeq" id="WP_108981799.1">
    <property type="nucleotide sequence ID" value="NZ_JAQLWY010000020.1"/>
</dbReference>